<feature type="domain" description="6-hydroxymethylpterin diphosphokinase MptE-like" evidence="1">
    <location>
        <begin position="211"/>
        <end position="382"/>
    </location>
</feature>
<name>A0A1S6U5I5_9BACT</name>
<evidence type="ECO:0000313" key="4">
    <source>
        <dbReference type="Proteomes" id="UP000190868"/>
    </source>
</evidence>
<dbReference type="PANTHER" id="PTHR41786:SF1">
    <property type="entry name" value="6-HYDROXYMETHYLPTERIN DIPHOSPHOKINASE MPTE-LIKE DOMAIN-CONTAINING PROTEIN"/>
    <property type="match status" value="1"/>
</dbReference>
<dbReference type="KEGG" id="cpin:CPIN18020_0128"/>
<feature type="domain" description="Glycosyltransferase Maf N-terminal" evidence="2">
    <location>
        <begin position="54"/>
        <end position="128"/>
    </location>
</feature>
<dbReference type="InterPro" id="IPR045376">
    <property type="entry name" value="Maf_N"/>
</dbReference>
<dbReference type="InterPro" id="IPR002826">
    <property type="entry name" value="MptE-like"/>
</dbReference>
<dbReference type="RefSeq" id="WP_078422727.1">
    <property type="nucleotide sequence ID" value="NZ_CP017018.1"/>
</dbReference>
<organism evidence="3 4">
    <name type="scientific">Campylobacter pinnipediorum subsp. caledonicus</name>
    <dbReference type="NCBI Taxonomy" id="1874362"/>
    <lineage>
        <taxon>Bacteria</taxon>
        <taxon>Pseudomonadati</taxon>
        <taxon>Campylobacterota</taxon>
        <taxon>Epsilonproteobacteria</taxon>
        <taxon>Campylobacterales</taxon>
        <taxon>Campylobacteraceae</taxon>
        <taxon>Campylobacter</taxon>
    </lineage>
</organism>
<dbReference type="Pfam" id="PF01973">
    <property type="entry name" value="MptE-like"/>
    <property type="match status" value="1"/>
</dbReference>
<protein>
    <submittedName>
        <fullName evidence="3">PseE protein, putative pseudaminic acid transferase</fullName>
    </submittedName>
</protein>
<keyword evidence="3" id="KW-0808">Transferase</keyword>
<dbReference type="EMBL" id="CP017258">
    <property type="protein sequence ID" value="AQW86991.1"/>
    <property type="molecule type" value="Genomic_DNA"/>
</dbReference>
<proteinExistence type="predicted"/>
<dbReference type="PANTHER" id="PTHR41786">
    <property type="entry name" value="MOTILITY ACCESSORY FACTOR MAF"/>
    <property type="match status" value="1"/>
</dbReference>
<dbReference type="GO" id="GO:0016740">
    <property type="term" value="F:transferase activity"/>
    <property type="evidence" value="ECO:0007669"/>
    <property type="project" value="UniProtKB-KW"/>
</dbReference>
<gene>
    <name evidence="3" type="primary">pseE</name>
    <name evidence="3" type="ORF">CPIN18021_0130</name>
</gene>
<sequence length="648" mass="74547">MNNTQDTIFEKNLQALFQQDEILAARLFAITSNEKYDVYIGKNDPIDINIIDKKTLKYVYNNPPKDVHDMLESLEKKYKRYPVMFFYGLGNGVLFKALLQNKTHQRIVVVEPELEIIYIALNLIDLSEDIRSERLVLFYSELATYSQFYFLASKSEFSVFSKLYDLHVHSEFYENFEEDLTRINADFTKAISQMVVSHGNSIDDNLQGIRQNLENIVHTLTNYSYVDLVKKRHKLMDTAVIVATGPSLDKQLPILKKIAPYVSVISLDASYPILLKHGIVPDYVTSIERVVETSTFFDKKDKNIDKDIYFIVASLTHKETIKKILPRKLVLTMRPTQDEKTMRLDKFGYLGIGHSTANQAYQFAYVLGHKNIVLIGQDLAFAPDGSSHAKGHAFAQNDEFLYTTAYGGEGEVRTTYIWNLFKNQYEKDIENSSKEDVVTYNCTEGGARINGTIERGFEETMQELCKDKGIKNLPNIDKVSYKEANKHLLKIYKYVTKKTAIQKEAKNKVEAAFLEITPKIDELLELKNNDKIEEKHFKDLVKISKKIDKLKDFLSSKRIMGHIENILTISVFYQELELAKIAVAPSDTTKEKIDKLLEWGEIHKYWMFSLAGGLDADIQTTTKASKNLIKELKKRNIFPEKIKPSESK</sequence>
<dbReference type="GeneID" id="56565769"/>
<evidence type="ECO:0000259" key="2">
    <source>
        <dbReference type="Pfam" id="PF20157"/>
    </source>
</evidence>
<accession>A0A1S6U5I5</accession>
<dbReference type="Pfam" id="PF20157">
    <property type="entry name" value="Maf_flag10_N"/>
    <property type="match status" value="1"/>
</dbReference>
<keyword evidence="4" id="KW-1185">Reference proteome</keyword>
<dbReference type="AlphaFoldDB" id="A0A1S6U5I5"/>
<evidence type="ECO:0000313" key="3">
    <source>
        <dbReference type="EMBL" id="AQW86991.1"/>
    </source>
</evidence>
<evidence type="ECO:0000259" key="1">
    <source>
        <dbReference type="Pfam" id="PF01973"/>
    </source>
</evidence>
<reference evidence="4" key="1">
    <citation type="submission" date="2016-09" db="EMBL/GenBank/DDBJ databases">
        <title>Comparative genomics of the Campylobacter concisus group.</title>
        <authorList>
            <person name="Miller W.G."/>
            <person name="Yee E."/>
            <person name="Chapman M.H."/>
            <person name="Huynh S."/>
            <person name="Bono J.L."/>
            <person name="On S.L.W."/>
            <person name="StLeger J."/>
            <person name="Foster G."/>
            <person name="Parker C.T."/>
        </authorList>
    </citation>
    <scope>NUCLEOTIDE SEQUENCE [LARGE SCALE GENOMIC DNA]</scope>
    <source>
        <strain evidence="4">RM18021</strain>
    </source>
</reference>
<dbReference type="Proteomes" id="UP000190868">
    <property type="component" value="Chromosome"/>
</dbReference>